<dbReference type="OrthoDB" id="2096280at2759"/>
<dbReference type="InterPro" id="IPR057428">
    <property type="entry name" value="EFHB_EF-hand_C"/>
</dbReference>
<evidence type="ECO:0000313" key="2">
    <source>
        <dbReference type="EMBL" id="KAF0773932.1"/>
    </source>
</evidence>
<dbReference type="Pfam" id="PF25325">
    <property type="entry name" value="EF-hand_EFHB_C"/>
    <property type="match status" value="1"/>
</dbReference>
<dbReference type="InterPro" id="IPR011992">
    <property type="entry name" value="EF-hand-dom_pair"/>
</dbReference>
<sequence>MKPFSIDDIRDSNYSELRAKCLEPNATIRCPPNYDPIVQKKKFNDPLLPNHLDKNTTYGVITKSKLSAGDVIFPNKLFQTNDIDDKKETDLYKISHHSYGIGEQLNRKYTNSFDPDYRYGKSLKWLPAGVWFKNNVETKSSNENENVLTDYISKLLESKENTQCRYPYIDNRQGKFIGRSYLRAQDILTGNEPDKKEFECIDYSSTVSRLKHYIKEKKYDLKELYEKFKLFDKECTGWLPLEQVYKICYQHKIKPEKKLFDLALHSINAISNNNVRYNLFLDLLDPNVKFSTVSNNDDHTDIGRFIPTYKNDYGNTLSRSIQLNKNLDDYTSVKPKVLIYLDCFGSETSVKTLLNPTIFTNYGLTYRDFYIGRSKDVMKKLFQDIGVNLPNDIFNIAWDNAYACDGIDDKVSIEVFRQALQELANRMIDQQYDNK</sequence>
<evidence type="ECO:0000259" key="1">
    <source>
        <dbReference type="Pfam" id="PF25325"/>
    </source>
</evidence>
<comment type="caution">
    <text evidence="2">The sequence shown here is derived from an EMBL/GenBank/DDBJ whole genome shotgun (WGS) entry which is preliminary data.</text>
</comment>
<protein>
    <submittedName>
        <fullName evidence="2">EF-hand domain-containing family member B-like</fullName>
    </submittedName>
</protein>
<dbReference type="SUPFAM" id="SSF47473">
    <property type="entry name" value="EF-hand"/>
    <property type="match status" value="1"/>
</dbReference>
<organism evidence="2 3">
    <name type="scientific">Aphis craccivora</name>
    <name type="common">Cowpea aphid</name>
    <dbReference type="NCBI Taxonomy" id="307492"/>
    <lineage>
        <taxon>Eukaryota</taxon>
        <taxon>Metazoa</taxon>
        <taxon>Ecdysozoa</taxon>
        <taxon>Arthropoda</taxon>
        <taxon>Hexapoda</taxon>
        <taxon>Insecta</taxon>
        <taxon>Pterygota</taxon>
        <taxon>Neoptera</taxon>
        <taxon>Paraneoptera</taxon>
        <taxon>Hemiptera</taxon>
        <taxon>Sternorrhyncha</taxon>
        <taxon>Aphidomorpha</taxon>
        <taxon>Aphidoidea</taxon>
        <taxon>Aphididae</taxon>
        <taxon>Aphidini</taxon>
        <taxon>Aphis</taxon>
        <taxon>Aphis</taxon>
    </lineage>
</organism>
<evidence type="ECO:0000313" key="3">
    <source>
        <dbReference type="Proteomes" id="UP000478052"/>
    </source>
</evidence>
<reference evidence="2 3" key="1">
    <citation type="submission" date="2019-08" db="EMBL/GenBank/DDBJ databases">
        <title>Whole genome of Aphis craccivora.</title>
        <authorList>
            <person name="Voronova N.V."/>
            <person name="Shulinski R.S."/>
            <person name="Bandarenka Y.V."/>
            <person name="Zhorov D.G."/>
            <person name="Warner D."/>
        </authorList>
    </citation>
    <scope>NUCLEOTIDE SEQUENCE [LARGE SCALE GENOMIC DNA]</scope>
    <source>
        <strain evidence="2">180601</strain>
        <tissue evidence="2">Whole Body</tissue>
    </source>
</reference>
<proteinExistence type="predicted"/>
<accession>A0A6G0ZRF3</accession>
<gene>
    <name evidence="2" type="ORF">FWK35_00000455</name>
</gene>
<dbReference type="AlphaFoldDB" id="A0A6G0ZRF3"/>
<feature type="domain" description="EFHB C-terminal EF-hand" evidence="1">
    <location>
        <begin position="351"/>
        <end position="424"/>
    </location>
</feature>
<keyword evidence="3" id="KW-1185">Reference proteome</keyword>
<dbReference type="Proteomes" id="UP000478052">
    <property type="component" value="Unassembled WGS sequence"/>
</dbReference>
<name>A0A6G0ZRF3_APHCR</name>
<dbReference type="EMBL" id="VUJU01000019">
    <property type="protein sequence ID" value="KAF0773932.1"/>
    <property type="molecule type" value="Genomic_DNA"/>
</dbReference>